<proteinExistence type="predicted"/>
<organism evidence="1">
    <name type="scientific">Anopheles braziliensis</name>
    <dbReference type="NCBI Taxonomy" id="58242"/>
    <lineage>
        <taxon>Eukaryota</taxon>
        <taxon>Metazoa</taxon>
        <taxon>Ecdysozoa</taxon>
        <taxon>Arthropoda</taxon>
        <taxon>Hexapoda</taxon>
        <taxon>Insecta</taxon>
        <taxon>Pterygota</taxon>
        <taxon>Neoptera</taxon>
        <taxon>Endopterygota</taxon>
        <taxon>Diptera</taxon>
        <taxon>Nematocera</taxon>
        <taxon>Culicoidea</taxon>
        <taxon>Culicidae</taxon>
        <taxon>Anophelinae</taxon>
        <taxon>Anopheles</taxon>
    </lineage>
</organism>
<dbReference type="AlphaFoldDB" id="A0A2M3ZHJ5"/>
<reference evidence="1" key="1">
    <citation type="submission" date="2018-01" db="EMBL/GenBank/DDBJ databases">
        <title>An insight into the sialome of Amazonian anophelines.</title>
        <authorList>
            <person name="Ribeiro J.M."/>
            <person name="Scarpassa V."/>
            <person name="Calvo E."/>
        </authorList>
    </citation>
    <scope>NUCLEOTIDE SEQUENCE</scope>
    <source>
        <tissue evidence="1">Salivary glands</tissue>
    </source>
</reference>
<dbReference type="EMBL" id="GGFM01007273">
    <property type="protein sequence ID" value="MBW28024.1"/>
    <property type="molecule type" value="Transcribed_RNA"/>
</dbReference>
<sequence length="83" mass="8499">MPFMAAPIPPIPGLPSTEAPKPAAAAAALWGETDVIPPMDVMPAIGFMLAYELVMGLMLPPPPPPPPPTTIPPLLLVLIALSG</sequence>
<protein>
    <submittedName>
        <fullName evidence="1">Uncharacterized protein</fullName>
    </submittedName>
</protein>
<accession>A0A2M3ZHJ5</accession>
<name>A0A2M3ZHJ5_9DIPT</name>
<evidence type="ECO:0000313" key="1">
    <source>
        <dbReference type="EMBL" id="MBW28024.1"/>
    </source>
</evidence>